<proteinExistence type="predicted"/>
<organism evidence="2 3">
    <name type="scientific">Candidatus Roizmanbacteria bacterium GW2011_GWC2_37_13</name>
    <dbReference type="NCBI Taxonomy" id="1618486"/>
    <lineage>
        <taxon>Bacteria</taxon>
        <taxon>Candidatus Roizmaniibacteriota</taxon>
    </lineage>
</organism>
<evidence type="ECO:0000256" key="1">
    <source>
        <dbReference type="SAM" id="SignalP"/>
    </source>
</evidence>
<evidence type="ECO:0000313" key="2">
    <source>
        <dbReference type="EMBL" id="KKQ24589.1"/>
    </source>
</evidence>
<keyword evidence="1" id="KW-0732">Signal</keyword>
<sequence>MEKTRQNKNKDIPLKRKLTLGLLAIVLALTACRSVNSATTEVISTPTPNAETYPYSRQFSTLQLAYIGVTPDGIAERVLLGFEDMDITFVGNSVISNFSPPSYLSERPCEADPLFVEAAEKNSQPFSIEDLRETVCENIESVARQIEMPEEQIPGFVNMMAQKTIVIKNEDIEQICMKNAGACVNHGNVFLSLNSINSFPHEAVHFFENKVPDGAFYLAEKNVCMIKKDGIVSFVYVDGTTNTNWQYFLSLELLSVLSDIQKSPMGTSSYTPDPNAEVTIKLQNIAQNIDSILKALIPHGTFQPTLADLASILSQIIENNGIPELIEANNLLARELDRVFERTSVGGINESYLSPVNTCQEQ</sequence>
<evidence type="ECO:0000313" key="3">
    <source>
        <dbReference type="Proteomes" id="UP000034917"/>
    </source>
</evidence>
<comment type="caution">
    <text evidence="2">The sequence shown here is derived from an EMBL/GenBank/DDBJ whole genome shotgun (WGS) entry which is preliminary data.</text>
</comment>
<accession>A0A0G0IK76</accession>
<feature type="chain" id="PRO_5002532718" evidence="1">
    <location>
        <begin position="38"/>
        <end position="362"/>
    </location>
</feature>
<name>A0A0G0IK76_9BACT</name>
<feature type="signal peptide" evidence="1">
    <location>
        <begin position="1"/>
        <end position="37"/>
    </location>
</feature>
<dbReference type="Proteomes" id="UP000034917">
    <property type="component" value="Unassembled WGS sequence"/>
</dbReference>
<gene>
    <name evidence="2" type="ORF">US40_C0015G0020</name>
</gene>
<dbReference type="PROSITE" id="PS51257">
    <property type="entry name" value="PROKAR_LIPOPROTEIN"/>
    <property type="match status" value="1"/>
</dbReference>
<dbReference type="AlphaFoldDB" id="A0A0G0IK76"/>
<dbReference type="EMBL" id="LBSV01000015">
    <property type="protein sequence ID" value="KKQ24589.1"/>
    <property type="molecule type" value="Genomic_DNA"/>
</dbReference>
<protein>
    <submittedName>
        <fullName evidence="2">Uncharacterized protein</fullName>
    </submittedName>
</protein>
<reference evidence="2 3" key="1">
    <citation type="journal article" date="2015" name="Nature">
        <title>rRNA introns, odd ribosomes, and small enigmatic genomes across a large radiation of phyla.</title>
        <authorList>
            <person name="Brown C.T."/>
            <person name="Hug L.A."/>
            <person name="Thomas B.C."/>
            <person name="Sharon I."/>
            <person name="Castelle C.J."/>
            <person name="Singh A."/>
            <person name="Wilkins M.J."/>
            <person name="Williams K.H."/>
            <person name="Banfield J.F."/>
        </authorList>
    </citation>
    <scope>NUCLEOTIDE SEQUENCE [LARGE SCALE GENOMIC DNA]</scope>
</reference>